<dbReference type="Proteomes" id="UP000324800">
    <property type="component" value="Unassembled WGS sequence"/>
</dbReference>
<accession>A0A5J4UVB2</accession>
<proteinExistence type="predicted"/>
<comment type="caution">
    <text evidence="1">The sequence shown here is derived from an EMBL/GenBank/DDBJ whole genome shotgun (WGS) entry which is preliminary data.</text>
</comment>
<organism evidence="1 2">
    <name type="scientific">Streblomastix strix</name>
    <dbReference type="NCBI Taxonomy" id="222440"/>
    <lineage>
        <taxon>Eukaryota</taxon>
        <taxon>Metamonada</taxon>
        <taxon>Preaxostyla</taxon>
        <taxon>Oxymonadida</taxon>
        <taxon>Streblomastigidae</taxon>
        <taxon>Streblomastix</taxon>
    </lineage>
</organism>
<evidence type="ECO:0000313" key="1">
    <source>
        <dbReference type="EMBL" id="KAA6374409.1"/>
    </source>
</evidence>
<dbReference type="EMBL" id="SNRW01012003">
    <property type="protein sequence ID" value="KAA6374409.1"/>
    <property type="molecule type" value="Genomic_DNA"/>
</dbReference>
<name>A0A5J4UVB2_9EUKA</name>
<gene>
    <name evidence="1" type="ORF">EZS28_030066</name>
</gene>
<protein>
    <submittedName>
        <fullName evidence="1">Uncharacterized protein</fullName>
    </submittedName>
</protein>
<evidence type="ECO:0000313" key="2">
    <source>
        <dbReference type="Proteomes" id="UP000324800"/>
    </source>
</evidence>
<reference evidence="1 2" key="1">
    <citation type="submission" date="2019-03" db="EMBL/GenBank/DDBJ databases">
        <title>Single cell metagenomics reveals metabolic interactions within the superorganism composed of flagellate Streblomastix strix and complex community of Bacteroidetes bacteria on its surface.</title>
        <authorList>
            <person name="Treitli S.C."/>
            <person name="Kolisko M."/>
            <person name="Husnik F."/>
            <person name="Keeling P."/>
            <person name="Hampl V."/>
        </authorList>
    </citation>
    <scope>NUCLEOTIDE SEQUENCE [LARGE SCALE GENOMIC DNA]</scope>
    <source>
        <strain evidence="1">ST1C</strain>
    </source>
</reference>
<sequence>MYVQHPGSAVGSRQEMKKIETKRFGGDLRIRKFLPMSTSPKQEQQSKRLTEHPDIKMDLAQQQYICFL</sequence>
<dbReference type="AlphaFoldDB" id="A0A5J4UVB2"/>